<keyword evidence="1" id="KW-1133">Transmembrane helix</keyword>
<feature type="transmembrane region" description="Helical" evidence="1">
    <location>
        <begin position="24"/>
        <end position="49"/>
    </location>
</feature>
<comment type="caution">
    <text evidence="2">The sequence shown here is derived from an EMBL/GenBank/DDBJ whole genome shotgun (WGS) entry which is preliminary data.</text>
</comment>
<dbReference type="AlphaFoldDB" id="A0A5J4N4R4"/>
<keyword evidence="3" id="KW-1185">Reference proteome</keyword>
<keyword evidence="1" id="KW-0812">Transmembrane</keyword>
<keyword evidence="1" id="KW-0472">Membrane</keyword>
<evidence type="ECO:0000313" key="3">
    <source>
        <dbReference type="Proteomes" id="UP000324629"/>
    </source>
</evidence>
<dbReference type="EMBL" id="QNGE01009907">
    <property type="protein sequence ID" value="KAA3670511.1"/>
    <property type="molecule type" value="Genomic_DNA"/>
</dbReference>
<dbReference type="Proteomes" id="UP000324629">
    <property type="component" value="Unassembled WGS sequence"/>
</dbReference>
<sequence>MSEVGGGSGVFFGLTDDVYDGISYYHTLMLCSVLACLLIHHVLSPCMFARHNRAYREFSREKRMEWDSRLVSTIHATLVSMLCISTLFSDRDIWSEPLT</sequence>
<feature type="transmembrane region" description="Helical" evidence="1">
    <location>
        <begin position="70"/>
        <end position="89"/>
    </location>
</feature>
<evidence type="ECO:0000256" key="1">
    <source>
        <dbReference type="SAM" id="Phobius"/>
    </source>
</evidence>
<evidence type="ECO:0000313" key="2">
    <source>
        <dbReference type="EMBL" id="KAA3670511.1"/>
    </source>
</evidence>
<accession>A0A5J4N4R4</accession>
<gene>
    <name evidence="2" type="ORF">DEA37_0009765</name>
</gene>
<reference evidence="2 3" key="1">
    <citation type="journal article" date="2019" name="Gigascience">
        <title>Whole-genome sequence of the oriental lung fluke Paragonimus westermani.</title>
        <authorList>
            <person name="Oey H."/>
            <person name="Zakrzewski M."/>
            <person name="Narain K."/>
            <person name="Devi K.R."/>
            <person name="Agatsuma T."/>
            <person name="Nawaratna S."/>
            <person name="Gobert G.N."/>
            <person name="Jones M.K."/>
            <person name="Ragan M.A."/>
            <person name="McManus D.P."/>
            <person name="Krause L."/>
        </authorList>
    </citation>
    <scope>NUCLEOTIDE SEQUENCE [LARGE SCALE GENOMIC DNA]</scope>
    <source>
        <strain evidence="2 3">IND2009</strain>
    </source>
</reference>
<organism evidence="2 3">
    <name type="scientific">Paragonimus westermani</name>
    <dbReference type="NCBI Taxonomy" id="34504"/>
    <lineage>
        <taxon>Eukaryota</taxon>
        <taxon>Metazoa</taxon>
        <taxon>Spiralia</taxon>
        <taxon>Lophotrochozoa</taxon>
        <taxon>Platyhelminthes</taxon>
        <taxon>Trematoda</taxon>
        <taxon>Digenea</taxon>
        <taxon>Plagiorchiida</taxon>
        <taxon>Troglotremata</taxon>
        <taxon>Troglotrematidae</taxon>
        <taxon>Paragonimus</taxon>
    </lineage>
</organism>
<proteinExistence type="predicted"/>
<name>A0A5J4N4R4_9TREM</name>
<protein>
    <submittedName>
        <fullName evidence="2">Uncharacterized protein</fullName>
    </submittedName>
</protein>